<dbReference type="EMBL" id="JACASV010000013">
    <property type="protein sequence ID" value="NWJ43154.1"/>
    <property type="molecule type" value="Genomic_DNA"/>
</dbReference>
<dbReference type="AlphaFoldDB" id="A0A7K4MQG5"/>
<gene>
    <name evidence="1" type="ORF">HX837_02950</name>
</gene>
<evidence type="ECO:0000313" key="1">
    <source>
        <dbReference type="EMBL" id="NWJ43154.1"/>
    </source>
</evidence>
<organism evidence="1 2">
    <name type="scientific">Marine Group I thaumarchaeote</name>
    <dbReference type="NCBI Taxonomy" id="2511932"/>
    <lineage>
        <taxon>Archaea</taxon>
        <taxon>Nitrososphaerota</taxon>
        <taxon>Marine Group I</taxon>
    </lineage>
</organism>
<sequence length="189" mass="20493">MNYNTYLIFILSSICLLFADPPDWEDDPGVYEFTATISGGIVLNEGEQMGDDGDMFAAFDADGNVRGVGLMFFPPFGPYQGTPVFEVQLRSNDAGDLLSFKYYDASEDAILDVVETYEFVINDILGDVINPISFNIGSASGENQPDWEDDPGAYEFTATISGGIVLDESGDQMGDDGDMFAAFDENGSV</sequence>
<evidence type="ECO:0000313" key="2">
    <source>
        <dbReference type="Proteomes" id="UP000523105"/>
    </source>
</evidence>
<accession>A0A7K4MQG5</accession>
<proteinExistence type="predicted"/>
<reference evidence="1 2" key="1">
    <citation type="journal article" date="2019" name="Environ. Microbiol.">
        <title>Genomics insights into ecotype formation of ammonia-oxidizing archaea in the deep ocean.</title>
        <authorList>
            <person name="Wang Y."/>
            <person name="Huang J.M."/>
            <person name="Cui G.J."/>
            <person name="Nunoura T."/>
            <person name="Takaki Y."/>
            <person name="Li W.L."/>
            <person name="Li J."/>
            <person name="Gao Z.M."/>
            <person name="Takai K."/>
            <person name="Zhang A.Q."/>
            <person name="Stepanauskas R."/>
        </authorList>
    </citation>
    <scope>NUCLEOTIDE SEQUENCE [LARGE SCALE GENOMIC DNA]</scope>
    <source>
        <strain evidence="1 2">L15b</strain>
    </source>
</reference>
<dbReference type="Proteomes" id="UP000523105">
    <property type="component" value="Unassembled WGS sequence"/>
</dbReference>
<protein>
    <submittedName>
        <fullName evidence="1">Uncharacterized protein</fullName>
    </submittedName>
</protein>
<name>A0A7K4MQG5_9ARCH</name>
<comment type="caution">
    <text evidence="1">The sequence shown here is derived from an EMBL/GenBank/DDBJ whole genome shotgun (WGS) entry which is preliminary data.</text>
</comment>